<dbReference type="AlphaFoldDB" id="A0AA37UT15"/>
<comment type="caution">
    <text evidence="2">The sequence shown here is derived from an EMBL/GenBank/DDBJ whole genome shotgun (WGS) entry which is preliminary data.</text>
</comment>
<feature type="region of interest" description="Disordered" evidence="1">
    <location>
        <begin position="225"/>
        <end position="278"/>
    </location>
</feature>
<proteinExistence type="predicted"/>
<sequence>MADWHGDWGFDNNVLKMVENSMAPYMIHMERYSPWPFTTKQGVPETPPNAFELIKLELEHFCAEHQNTKDQMPTNAELLYESCCVIFGCDSVSFSKRPATSTQSWLRDLLMSSESIVQQARIRPMKDNSKSRFTYLSINGKANIFEACSLEEQLLSYVDISKLIEPQISDEELQKEACSIVERMEASSPHPSEIFANFLISLINGSDHWLAAFRHRANLPSSSLYSPPYHETQRQGVAKSDTAVPNINPTGNSFTASDPTQPISNPDATAFGPWSGTKDGKAAAPSTFFVNEDNCYRKLVRELTRFVTITTSPRNPNRRIPTDAELQHQARWISFEE</sequence>
<dbReference type="GeneID" id="73332016"/>
<name>A0AA37UT15_9PEZI</name>
<keyword evidence="3" id="KW-1185">Reference proteome</keyword>
<protein>
    <submittedName>
        <fullName evidence="2">Uncharacterized protein</fullName>
    </submittedName>
</protein>
<reference evidence="2 3" key="1">
    <citation type="submission" date="2022-03" db="EMBL/GenBank/DDBJ databases">
        <title>Genome data of Colletotrichum spp.</title>
        <authorList>
            <person name="Utami Y.D."/>
            <person name="Hiruma K."/>
        </authorList>
    </citation>
    <scope>NUCLEOTIDE SEQUENCE [LARGE SCALE GENOMIC DNA]</scope>
    <source>
        <strain evidence="2 3">MAFF 239500</strain>
    </source>
</reference>
<organism evidence="2 3">
    <name type="scientific">Colletotrichum spaethianum</name>
    <dbReference type="NCBI Taxonomy" id="700344"/>
    <lineage>
        <taxon>Eukaryota</taxon>
        <taxon>Fungi</taxon>
        <taxon>Dikarya</taxon>
        <taxon>Ascomycota</taxon>
        <taxon>Pezizomycotina</taxon>
        <taxon>Sordariomycetes</taxon>
        <taxon>Hypocreomycetidae</taxon>
        <taxon>Glomerellales</taxon>
        <taxon>Glomerellaceae</taxon>
        <taxon>Colletotrichum</taxon>
        <taxon>Colletotrichum spaethianum species complex</taxon>
    </lineage>
</organism>
<evidence type="ECO:0000313" key="3">
    <source>
        <dbReference type="Proteomes" id="UP001055115"/>
    </source>
</evidence>
<dbReference type="RefSeq" id="XP_049133383.1">
    <property type="nucleotide sequence ID" value="XM_049277426.1"/>
</dbReference>
<evidence type="ECO:0000256" key="1">
    <source>
        <dbReference type="SAM" id="MobiDB-lite"/>
    </source>
</evidence>
<gene>
    <name evidence="2" type="ORF">ColSpa_11214</name>
</gene>
<accession>A0AA37UT15</accession>
<dbReference type="Proteomes" id="UP001055115">
    <property type="component" value="Unassembled WGS sequence"/>
</dbReference>
<dbReference type="EMBL" id="BQXU01000043">
    <property type="protein sequence ID" value="GKT51033.1"/>
    <property type="molecule type" value="Genomic_DNA"/>
</dbReference>
<evidence type="ECO:0000313" key="2">
    <source>
        <dbReference type="EMBL" id="GKT51033.1"/>
    </source>
</evidence>
<feature type="compositionally biased region" description="Polar residues" evidence="1">
    <location>
        <begin position="243"/>
        <end position="267"/>
    </location>
</feature>